<dbReference type="STRING" id="1081109.A0A168EUI8"/>
<gene>
    <name evidence="3" type="ORF">AAL_02712</name>
</gene>
<feature type="compositionally biased region" description="Basic and acidic residues" evidence="1">
    <location>
        <begin position="303"/>
        <end position="312"/>
    </location>
</feature>
<feature type="signal peptide" evidence="2">
    <location>
        <begin position="1"/>
        <end position="18"/>
    </location>
</feature>
<evidence type="ECO:0000313" key="4">
    <source>
        <dbReference type="Proteomes" id="UP000078544"/>
    </source>
</evidence>
<evidence type="ECO:0000256" key="2">
    <source>
        <dbReference type="SAM" id="SignalP"/>
    </source>
</evidence>
<dbReference type="AlphaFoldDB" id="A0A168EUI8"/>
<keyword evidence="4" id="KW-1185">Reference proteome</keyword>
<dbReference type="EMBL" id="AZGY01000004">
    <property type="protein sequence ID" value="KZZ99161.1"/>
    <property type="molecule type" value="Genomic_DNA"/>
</dbReference>
<accession>A0A168EUI8</accession>
<sequence>MKTPLLVAAALAPALSLANVKQPWSAASGPKDGLKDVTFPFSIKDSAHVKGWYYAQQFGFEGTSRQAYTGLQPLPGDNFQAIFSAFEKGVTTKDKNCRGGADGGDGVSCTLPVKGSYDPIYNIRVENTEGTTWRGILVDTSSGKETQIGSWTLPAQEKGIRWKGQAGWTEWVPFNNPKNRPPKCDTLPKTSVTFGVPTTKTPGVGKITLASPWEYGDCSQKQGIVKKFSPTSSTITIGFDKKAAAGAGAAGPSKPKQPAPQSGAKPGSKAPETKPGAKPKPSGGPSRGPKELGPEPEAPASEPEPKEPKEPSIDNEAPPVVPPSAADGAEEPALPPNFRYFKA</sequence>
<organism evidence="3 4">
    <name type="scientific">Moelleriella libera RCEF 2490</name>
    <dbReference type="NCBI Taxonomy" id="1081109"/>
    <lineage>
        <taxon>Eukaryota</taxon>
        <taxon>Fungi</taxon>
        <taxon>Dikarya</taxon>
        <taxon>Ascomycota</taxon>
        <taxon>Pezizomycotina</taxon>
        <taxon>Sordariomycetes</taxon>
        <taxon>Hypocreomycetidae</taxon>
        <taxon>Hypocreales</taxon>
        <taxon>Clavicipitaceae</taxon>
        <taxon>Moelleriella</taxon>
    </lineage>
</organism>
<protein>
    <submittedName>
        <fullName evidence="3">Uncharacterized protein</fullName>
    </submittedName>
</protein>
<feature type="region of interest" description="Disordered" evidence="1">
    <location>
        <begin position="245"/>
        <end position="343"/>
    </location>
</feature>
<feature type="chain" id="PRO_5007896602" evidence="2">
    <location>
        <begin position="19"/>
        <end position="343"/>
    </location>
</feature>
<comment type="caution">
    <text evidence="3">The sequence shown here is derived from an EMBL/GenBank/DDBJ whole genome shotgun (WGS) entry which is preliminary data.</text>
</comment>
<keyword evidence="2" id="KW-0732">Signal</keyword>
<evidence type="ECO:0000256" key="1">
    <source>
        <dbReference type="SAM" id="MobiDB-lite"/>
    </source>
</evidence>
<evidence type="ECO:0000313" key="3">
    <source>
        <dbReference type="EMBL" id="KZZ99161.1"/>
    </source>
</evidence>
<feature type="compositionally biased region" description="Low complexity" evidence="1">
    <location>
        <begin position="274"/>
        <end position="284"/>
    </location>
</feature>
<reference evidence="3 4" key="1">
    <citation type="journal article" date="2016" name="Genome Biol. Evol.">
        <title>Divergent and convergent evolution of fungal pathogenicity.</title>
        <authorList>
            <person name="Shang Y."/>
            <person name="Xiao G."/>
            <person name="Zheng P."/>
            <person name="Cen K."/>
            <person name="Zhan S."/>
            <person name="Wang C."/>
        </authorList>
    </citation>
    <scope>NUCLEOTIDE SEQUENCE [LARGE SCALE GENOMIC DNA]</scope>
    <source>
        <strain evidence="3 4">RCEF 2490</strain>
    </source>
</reference>
<name>A0A168EUI8_9HYPO</name>
<dbReference type="OrthoDB" id="5576763at2759"/>
<dbReference type="Proteomes" id="UP000078544">
    <property type="component" value="Unassembled WGS sequence"/>
</dbReference>
<feature type="compositionally biased region" description="Low complexity" evidence="1">
    <location>
        <begin position="245"/>
        <end position="263"/>
    </location>
</feature>
<proteinExistence type="predicted"/>